<dbReference type="AlphaFoldDB" id="A0A6L8LJ77"/>
<dbReference type="EMBL" id="WWEN01000005">
    <property type="protein sequence ID" value="MYM56121.1"/>
    <property type="molecule type" value="Genomic_DNA"/>
</dbReference>
<feature type="domain" description="HTH cro/C1-type" evidence="2">
    <location>
        <begin position="11"/>
        <end position="65"/>
    </location>
</feature>
<dbReference type="InterPro" id="IPR014710">
    <property type="entry name" value="RmlC-like_jellyroll"/>
</dbReference>
<dbReference type="SUPFAM" id="SSF47413">
    <property type="entry name" value="lambda repressor-like DNA-binding domains"/>
    <property type="match status" value="1"/>
</dbReference>
<dbReference type="GO" id="GO:0003700">
    <property type="term" value="F:DNA-binding transcription factor activity"/>
    <property type="evidence" value="ECO:0007669"/>
    <property type="project" value="TreeGrafter"/>
</dbReference>
<evidence type="ECO:0000259" key="2">
    <source>
        <dbReference type="PROSITE" id="PS50943"/>
    </source>
</evidence>
<evidence type="ECO:0000256" key="1">
    <source>
        <dbReference type="ARBA" id="ARBA00023125"/>
    </source>
</evidence>
<dbReference type="PANTHER" id="PTHR46797:SF10">
    <property type="entry name" value="BLR1115 PROTEIN"/>
    <property type="match status" value="1"/>
</dbReference>
<dbReference type="GO" id="GO:0005829">
    <property type="term" value="C:cytosol"/>
    <property type="evidence" value="ECO:0007669"/>
    <property type="project" value="TreeGrafter"/>
</dbReference>
<dbReference type="SMART" id="SM00530">
    <property type="entry name" value="HTH_XRE"/>
    <property type="match status" value="1"/>
</dbReference>
<dbReference type="InterPro" id="IPR001387">
    <property type="entry name" value="Cro/C1-type_HTH"/>
</dbReference>
<evidence type="ECO:0000313" key="3">
    <source>
        <dbReference type="EMBL" id="MYM56121.1"/>
    </source>
</evidence>
<dbReference type="InterPro" id="IPR010982">
    <property type="entry name" value="Lambda_DNA-bd_dom_sf"/>
</dbReference>
<sequence length="181" mass="20055">MTQTDRLAHHLAELRRARGWSLDQLAEATGVSRASLARIEKAQVSPTADTLGKLCAAYGITMSRLLALVEDDFRPVVPARDRRVWTDPETGFRREVVSDAATGLSGEVLLCHLPAHQRISYDRPPRPGLEHHLLLQTGALTVTVEGRSHRLQPGDCLRYRLDGSTEFQTGDSAAEYTLFLL</sequence>
<dbReference type="Proteomes" id="UP000479043">
    <property type="component" value="Unassembled WGS sequence"/>
</dbReference>
<dbReference type="InterPro" id="IPR011051">
    <property type="entry name" value="RmlC_Cupin_sf"/>
</dbReference>
<dbReference type="CDD" id="cd00093">
    <property type="entry name" value="HTH_XRE"/>
    <property type="match status" value="1"/>
</dbReference>
<name>A0A6L8LJ77_9RHOB</name>
<evidence type="ECO:0000313" key="4">
    <source>
        <dbReference type="Proteomes" id="UP000479043"/>
    </source>
</evidence>
<dbReference type="InterPro" id="IPR050807">
    <property type="entry name" value="TransReg_Diox_bact_type"/>
</dbReference>
<keyword evidence="4" id="KW-1185">Reference proteome</keyword>
<dbReference type="Pfam" id="PF01381">
    <property type="entry name" value="HTH_3"/>
    <property type="match status" value="1"/>
</dbReference>
<reference evidence="3 4" key="1">
    <citation type="submission" date="2020-01" db="EMBL/GenBank/DDBJ databases">
        <authorList>
            <person name="Chen S."/>
        </authorList>
    </citation>
    <scope>NUCLEOTIDE SEQUENCE [LARGE SCALE GENOMIC DNA]</scope>
    <source>
        <strain evidence="3 4">GS-10</strain>
    </source>
</reference>
<dbReference type="RefSeq" id="WP_160973928.1">
    <property type="nucleotide sequence ID" value="NZ_WWEN01000005.1"/>
</dbReference>
<dbReference type="CDD" id="cd02209">
    <property type="entry name" value="cupin_XRE_C"/>
    <property type="match status" value="1"/>
</dbReference>
<dbReference type="SUPFAM" id="SSF51182">
    <property type="entry name" value="RmlC-like cupins"/>
    <property type="match status" value="1"/>
</dbReference>
<dbReference type="Gene3D" id="2.60.120.10">
    <property type="entry name" value="Jelly Rolls"/>
    <property type="match status" value="1"/>
</dbReference>
<proteinExistence type="predicted"/>
<dbReference type="GO" id="GO:0003677">
    <property type="term" value="F:DNA binding"/>
    <property type="evidence" value="ECO:0007669"/>
    <property type="project" value="UniProtKB-KW"/>
</dbReference>
<organism evidence="3 4">
    <name type="scientific">Thalassovita mangrovi</name>
    <dbReference type="NCBI Taxonomy" id="2692236"/>
    <lineage>
        <taxon>Bacteria</taxon>
        <taxon>Pseudomonadati</taxon>
        <taxon>Pseudomonadota</taxon>
        <taxon>Alphaproteobacteria</taxon>
        <taxon>Rhodobacterales</taxon>
        <taxon>Roseobacteraceae</taxon>
        <taxon>Thalassovita</taxon>
    </lineage>
</organism>
<gene>
    <name evidence="3" type="ORF">GR167_12460</name>
</gene>
<accession>A0A6L8LJ77</accession>
<keyword evidence="1" id="KW-0238">DNA-binding</keyword>
<dbReference type="PROSITE" id="PS50943">
    <property type="entry name" value="HTH_CROC1"/>
    <property type="match status" value="1"/>
</dbReference>
<dbReference type="PANTHER" id="PTHR46797">
    <property type="entry name" value="HTH-TYPE TRANSCRIPTIONAL REGULATOR"/>
    <property type="match status" value="1"/>
</dbReference>
<comment type="caution">
    <text evidence="3">The sequence shown here is derived from an EMBL/GenBank/DDBJ whole genome shotgun (WGS) entry which is preliminary data.</text>
</comment>
<dbReference type="Gene3D" id="1.10.260.40">
    <property type="entry name" value="lambda repressor-like DNA-binding domains"/>
    <property type="match status" value="1"/>
</dbReference>
<protein>
    <submittedName>
        <fullName evidence="3">Helix-turn-helix domain-containing protein</fullName>
    </submittedName>
</protein>